<keyword evidence="3" id="KW-1185">Reference proteome</keyword>
<proteinExistence type="predicted"/>
<sequence length="138" mass="15928">MSKREHYVEKRKAPQQMGILKKVKKNQETFQTHGSCGRDSEYDNVCQFRLTAESCTIKSSIETLTSPVSYSYSFIYFDLETTGLEKDSDIIQIAAIHGEETFSIYCMPMKEISPNATKVNGLTKRDGKLYKEEFQWNM</sequence>
<organism evidence="2 3">
    <name type="scientific">Tegillarca granosa</name>
    <name type="common">Malaysian cockle</name>
    <name type="synonym">Anadara granosa</name>
    <dbReference type="NCBI Taxonomy" id="220873"/>
    <lineage>
        <taxon>Eukaryota</taxon>
        <taxon>Metazoa</taxon>
        <taxon>Spiralia</taxon>
        <taxon>Lophotrochozoa</taxon>
        <taxon>Mollusca</taxon>
        <taxon>Bivalvia</taxon>
        <taxon>Autobranchia</taxon>
        <taxon>Pteriomorphia</taxon>
        <taxon>Arcoida</taxon>
        <taxon>Arcoidea</taxon>
        <taxon>Arcidae</taxon>
        <taxon>Tegillarca</taxon>
    </lineage>
</organism>
<gene>
    <name evidence="2" type="ORF">KUTeg_020764</name>
</gene>
<reference evidence="2 3" key="1">
    <citation type="submission" date="2022-12" db="EMBL/GenBank/DDBJ databases">
        <title>Chromosome-level genome of Tegillarca granosa.</title>
        <authorList>
            <person name="Kim J."/>
        </authorList>
    </citation>
    <scope>NUCLEOTIDE SEQUENCE [LARGE SCALE GENOMIC DNA]</scope>
    <source>
        <strain evidence="2">Teg-2019</strain>
        <tissue evidence="2">Adductor muscle</tissue>
    </source>
</reference>
<dbReference type="InterPro" id="IPR013520">
    <property type="entry name" value="Ribonucl_H"/>
</dbReference>
<accession>A0ABQ9E8Z3</accession>
<feature type="domain" description="Exonuclease" evidence="1">
    <location>
        <begin position="76"/>
        <end position="126"/>
    </location>
</feature>
<protein>
    <recommendedName>
        <fullName evidence="1">Exonuclease domain-containing protein</fullName>
    </recommendedName>
</protein>
<name>A0ABQ9E8Z3_TEGGR</name>
<dbReference type="SUPFAM" id="SSF53098">
    <property type="entry name" value="Ribonuclease H-like"/>
    <property type="match status" value="1"/>
</dbReference>
<evidence type="ECO:0000313" key="2">
    <source>
        <dbReference type="EMBL" id="KAJ8301777.1"/>
    </source>
</evidence>
<dbReference type="InterPro" id="IPR036397">
    <property type="entry name" value="RNaseH_sf"/>
</dbReference>
<comment type="caution">
    <text evidence="2">The sequence shown here is derived from an EMBL/GenBank/DDBJ whole genome shotgun (WGS) entry which is preliminary data.</text>
</comment>
<evidence type="ECO:0000313" key="3">
    <source>
        <dbReference type="Proteomes" id="UP001217089"/>
    </source>
</evidence>
<dbReference type="EMBL" id="JARBDR010000918">
    <property type="protein sequence ID" value="KAJ8301777.1"/>
    <property type="molecule type" value="Genomic_DNA"/>
</dbReference>
<dbReference type="Gene3D" id="3.30.420.10">
    <property type="entry name" value="Ribonuclease H-like superfamily/Ribonuclease H"/>
    <property type="match status" value="1"/>
</dbReference>
<dbReference type="Proteomes" id="UP001217089">
    <property type="component" value="Unassembled WGS sequence"/>
</dbReference>
<dbReference type="InterPro" id="IPR012337">
    <property type="entry name" value="RNaseH-like_sf"/>
</dbReference>
<evidence type="ECO:0000259" key="1">
    <source>
        <dbReference type="Pfam" id="PF00929"/>
    </source>
</evidence>
<dbReference type="Pfam" id="PF00929">
    <property type="entry name" value="RNase_T"/>
    <property type="match status" value="1"/>
</dbReference>